<dbReference type="EMBL" id="CAUYUJ010016431">
    <property type="protein sequence ID" value="CAK0865249.1"/>
    <property type="molecule type" value="Genomic_DNA"/>
</dbReference>
<organism evidence="3 4">
    <name type="scientific">Prorocentrum cordatum</name>
    <dbReference type="NCBI Taxonomy" id="2364126"/>
    <lineage>
        <taxon>Eukaryota</taxon>
        <taxon>Sar</taxon>
        <taxon>Alveolata</taxon>
        <taxon>Dinophyceae</taxon>
        <taxon>Prorocentrales</taxon>
        <taxon>Prorocentraceae</taxon>
        <taxon>Prorocentrum</taxon>
    </lineage>
</organism>
<proteinExistence type="predicted"/>
<comment type="caution">
    <text evidence="3">The sequence shown here is derived from an EMBL/GenBank/DDBJ whole genome shotgun (WGS) entry which is preliminary data.</text>
</comment>
<feature type="region of interest" description="Disordered" evidence="1">
    <location>
        <begin position="191"/>
        <end position="258"/>
    </location>
</feature>
<keyword evidence="4" id="KW-1185">Reference proteome</keyword>
<evidence type="ECO:0000256" key="2">
    <source>
        <dbReference type="SAM" id="SignalP"/>
    </source>
</evidence>
<accession>A0ABN9UYA9</accession>
<evidence type="ECO:0000313" key="3">
    <source>
        <dbReference type="EMBL" id="CAK0865249.1"/>
    </source>
</evidence>
<gene>
    <name evidence="3" type="ORF">PCOR1329_LOCUS52827</name>
</gene>
<reference evidence="3" key="1">
    <citation type="submission" date="2023-10" db="EMBL/GenBank/DDBJ databases">
        <authorList>
            <person name="Chen Y."/>
            <person name="Shah S."/>
            <person name="Dougan E. K."/>
            <person name="Thang M."/>
            <person name="Chan C."/>
        </authorList>
    </citation>
    <scope>NUCLEOTIDE SEQUENCE [LARGE SCALE GENOMIC DNA]</scope>
</reference>
<feature type="compositionally biased region" description="Basic and acidic residues" evidence="1">
    <location>
        <begin position="191"/>
        <end position="204"/>
    </location>
</feature>
<evidence type="ECO:0000313" key="4">
    <source>
        <dbReference type="Proteomes" id="UP001189429"/>
    </source>
</evidence>
<feature type="compositionally biased region" description="Basic residues" evidence="1">
    <location>
        <begin position="205"/>
        <end position="216"/>
    </location>
</feature>
<feature type="signal peptide" evidence="2">
    <location>
        <begin position="1"/>
        <end position="19"/>
    </location>
</feature>
<protein>
    <submittedName>
        <fullName evidence="3">Uncharacterized protein</fullName>
    </submittedName>
</protein>
<feature type="compositionally biased region" description="Low complexity" evidence="1">
    <location>
        <begin position="244"/>
        <end position="258"/>
    </location>
</feature>
<name>A0ABN9UYA9_9DINO</name>
<feature type="chain" id="PRO_5046963838" evidence="2">
    <location>
        <begin position="20"/>
        <end position="436"/>
    </location>
</feature>
<dbReference type="Proteomes" id="UP001189429">
    <property type="component" value="Unassembled WGS sequence"/>
</dbReference>
<sequence length="436" mass="47929">MKLMKAWFLMRLLTRLAEMKGSRSYLQLRLSAPVEHVIQANWPQLQTHLRNLRHRRAEIDGEVSKVVIDGHQKLTRKCCGLMYGGYTRDPNLGKVCLHPCPAPTRGQRERWCTCHASLLEKPVPFEGAKDADVFLVRRRECLGGTLDDVLCVTSQRQGVGAVRVVDDIEGCWDAVQSTLVRRAADAAKDAAESRASEGAPDKLKAKLPRPQKKRRLPAGLRTSASCGDGARPSASRGDGDAGRAAHATAAQPAQPVDPAAALPAVDASLRELEQISCKTHKSFAKGGKRGKLESASLAVRRTGGFLVACSPSGHIIDVEEFFGVESLAQRYCFLARLKKRFPALNVVIHDDACHLRQYSTNRKDQSALAALLAHPCVVYVVDRFHARGHVDPWCKQHCCPDAPGVKELVDGANTSICEITFSWAARHQFKLWSLNT</sequence>
<evidence type="ECO:0000256" key="1">
    <source>
        <dbReference type="SAM" id="MobiDB-lite"/>
    </source>
</evidence>
<keyword evidence="2" id="KW-0732">Signal</keyword>